<dbReference type="HOGENOM" id="CLU_1496333_0_0_1"/>
<name>I1RYL1_GIBZE</name>
<gene>
    <name evidence="2" type="primary">FG09467.1</name>
    <name evidence="1" type="ORF">FGRAMPH1_01T27015</name>
</gene>
<dbReference type="Proteomes" id="UP000070720">
    <property type="component" value="Chromosome 4"/>
</dbReference>
<sequence>MTRAQGGTVYHCPSIPSLFVTANTSQHCHLYVTPPSRNQLSGGRQQLRQRRAGQPVYFGLSINYDTNVVHWDWRDAKNAGISPGYVTLDPEYDSISIRTQAMLRYDSVERNRIRTYNCSVLTICAQKTIIKWARAGTFQGPVISDVDRPLGLLELRLAGPIGAAEARRMLLVTEQYRLQT</sequence>
<dbReference type="InParanoid" id="I1RYL1"/>
<reference evidence="1 3" key="4">
    <citation type="journal article" date="2015" name="BMC Genomics">
        <title>The completed genome sequence of the pathogenic ascomycete fungus Fusarium graminearum.</title>
        <authorList>
            <person name="King R."/>
            <person name="Urban M."/>
            <person name="Hammond-Kosack M.C."/>
            <person name="Hassani-Pak K."/>
            <person name="Hammond-Kosack K.E."/>
        </authorList>
    </citation>
    <scope>NUCLEOTIDE SEQUENCE [LARGE SCALE GENOMIC DNA]</scope>
    <source>
        <strain evidence="3">ATCC MYA-4620 / CBS 123657 / FGSC 9075 / NRRL 31084 / PH-1</strain>
        <strain evidence="1">PH-1</strain>
    </source>
</reference>
<dbReference type="KEGG" id="fgr:FGSG_09467"/>
<evidence type="ECO:0000313" key="3">
    <source>
        <dbReference type="Proteomes" id="UP000070720"/>
    </source>
</evidence>
<dbReference type="VEuPathDB" id="FungiDB:FGRAMPH1_01G27015"/>
<protein>
    <submittedName>
        <fullName evidence="1">Chromosome 4, complete genome</fullName>
    </submittedName>
</protein>
<dbReference type="EMBL" id="HG970335">
    <property type="protein sequence ID" value="CEF85524.1"/>
    <property type="molecule type" value="Genomic_DNA"/>
</dbReference>
<reference key="3">
    <citation type="submission" date="2014-02" db="EMBL/GenBank/DDBJ databases">
        <title>A revised Fusarium graminearum genomic reference sequence using whole shotgun re-sequencing.</title>
        <authorList>
            <person name="King R."/>
            <person name="Urban M."/>
            <person name="Hassani-Pak K."/>
            <person name="Hammond-Kosack K."/>
        </authorList>
    </citation>
    <scope>NUCLEOTIDE SEQUENCE</scope>
    <source>
        <strain>PH-1</strain>
    </source>
</reference>
<dbReference type="OrthoDB" id="5103494at2759"/>
<keyword evidence="3" id="KW-1185">Reference proteome</keyword>
<dbReference type="EnsemblFungi" id="CEF85524">
    <property type="protein sequence ID" value="CEF85524"/>
    <property type="gene ID" value="FGRRES_09467"/>
</dbReference>
<evidence type="ECO:0000313" key="1">
    <source>
        <dbReference type="EMBL" id="CEF85524.1"/>
    </source>
</evidence>
<dbReference type="AlphaFoldDB" id="I1RYL1"/>
<organism evidence="2">
    <name type="scientific">Gibberella zeae (strain ATCC MYA-4620 / CBS 123657 / FGSC 9075 / NRRL 31084 / PH-1)</name>
    <name type="common">Wheat head blight fungus</name>
    <name type="synonym">Fusarium graminearum</name>
    <dbReference type="NCBI Taxonomy" id="229533"/>
    <lineage>
        <taxon>Eukaryota</taxon>
        <taxon>Fungi</taxon>
        <taxon>Dikarya</taxon>
        <taxon>Ascomycota</taxon>
        <taxon>Pezizomycotina</taxon>
        <taxon>Sordariomycetes</taxon>
        <taxon>Hypocreomycetidae</taxon>
        <taxon>Hypocreales</taxon>
        <taxon>Nectriaceae</taxon>
        <taxon>Fusarium</taxon>
    </lineage>
</organism>
<reference evidence="2 3" key="2">
    <citation type="journal article" date="2010" name="Nature">
        <title>Comparative genomics reveals mobile pathogenicity chromosomes in Fusarium.</title>
        <authorList>
            <person name="Ma L.J."/>
            <person name="van der Does H.C."/>
            <person name="Borkovich K.A."/>
            <person name="Coleman J.J."/>
            <person name="Daboussi M.J."/>
            <person name="Di Pietro A."/>
            <person name="Dufresne M."/>
            <person name="Freitag M."/>
            <person name="Grabherr M."/>
            <person name="Henrissat B."/>
            <person name="Houterman P.M."/>
            <person name="Kang S."/>
            <person name="Shim W.B."/>
            <person name="Woloshuk C."/>
            <person name="Xie X."/>
            <person name="Xu J.R."/>
            <person name="Antoniw J."/>
            <person name="Baker S.E."/>
            <person name="Bluhm B.H."/>
            <person name="Breakspear A."/>
            <person name="Brown D.W."/>
            <person name="Butchko R.A."/>
            <person name="Chapman S."/>
            <person name="Coulson R."/>
            <person name="Coutinho P.M."/>
            <person name="Danchin E.G."/>
            <person name="Diener A."/>
            <person name="Gale L.R."/>
            <person name="Gardiner D.M."/>
            <person name="Goff S."/>
            <person name="Hammond-Kosack K.E."/>
            <person name="Hilburn K."/>
            <person name="Hua-Van A."/>
            <person name="Jonkers W."/>
            <person name="Kazan K."/>
            <person name="Kodira C.D."/>
            <person name="Koehrsen M."/>
            <person name="Kumar L."/>
            <person name="Lee Y.H."/>
            <person name="Li L."/>
            <person name="Manners J.M."/>
            <person name="Miranda-Saavedra D."/>
            <person name="Mukherjee M."/>
            <person name="Park G."/>
            <person name="Park J."/>
            <person name="Park S.Y."/>
            <person name="Proctor R.H."/>
            <person name="Regev A."/>
            <person name="Ruiz-Roldan M.C."/>
            <person name="Sain D."/>
            <person name="Sakthikumar S."/>
            <person name="Sykes S."/>
            <person name="Schwartz D.C."/>
            <person name="Turgeon B.G."/>
            <person name="Wapinski I."/>
            <person name="Yoder O."/>
            <person name="Young S."/>
            <person name="Zeng Q."/>
            <person name="Zhou S."/>
            <person name="Galagan J."/>
            <person name="Cuomo C.A."/>
            <person name="Kistler H.C."/>
            <person name="Rep M."/>
        </authorList>
    </citation>
    <scope>GENOME REANNOTATION</scope>
    <source>
        <strain evidence="3">ATCC MYA-4620 / CBS 123657 / FGSC 9075 / NRRL 31084 / PH-1</strain>
        <strain evidence="2">PH-1 / ATCC MYA-4620 / FGSC 9075 / NRRL 31084</strain>
    </source>
</reference>
<reference evidence="2" key="5">
    <citation type="submission" date="2017-01" db="UniProtKB">
        <authorList>
            <consortium name="EnsemblFungi"/>
        </authorList>
    </citation>
    <scope>IDENTIFICATION</scope>
    <source>
        <strain evidence="2">PH-1 / ATCC MYA-4620 / FGSC 9075 / NRRL 31084</strain>
    </source>
</reference>
<accession>I1RYL1</accession>
<evidence type="ECO:0000313" key="2">
    <source>
        <dbReference type="EnsemblFungi" id="CEF85524"/>
    </source>
</evidence>
<reference evidence="2 3" key="1">
    <citation type="journal article" date="2007" name="Science">
        <title>The Fusarium graminearum genome reveals a link between localized polymorphism and pathogen specialization.</title>
        <authorList>
            <person name="Cuomo C.A."/>
            <person name="Gueldener U."/>
            <person name="Xu J.-R."/>
            <person name="Trail F."/>
            <person name="Turgeon B.G."/>
            <person name="Di Pietro A."/>
            <person name="Walton J.D."/>
            <person name="Ma L.-J."/>
            <person name="Baker S.E."/>
            <person name="Rep M."/>
            <person name="Adam G."/>
            <person name="Antoniw J."/>
            <person name="Baldwin T."/>
            <person name="Calvo S.E."/>
            <person name="Chang Y.-L."/>
            <person name="DeCaprio D."/>
            <person name="Gale L.R."/>
            <person name="Gnerre S."/>
            <person name="Goswami R.S."/>
            <person name="Hammond-Kosack K."/>
            <person name="Harris L.J."/>
            <person name="Hilburn K."/>
            <person name="Kennell J.C."/>
            <person name="Kroken S."/>
            <person name="Magnuson J.K."/>
            <person name="Mannhaupt G."/>
            <person name="Mauceli E.W."/>
            <person name="Mewes H.-W."/>
            <person name="Mitterbauer R."/>
            <person name="Muehlbauer G."/>
            <person name="Muensterkoetter M."/>
            <person name="Nelson D."/>
            <person name="O'Donnell K."/>
            <person name="Ouellet T."/>
            <person name="Qi W."/>
            <person name="Quesneville H."/>
            <person name="Roncero M.I.G."/>
            <person name="Seong K.-Y."/>
            <person name="Tetko I.V."/>
            <person name="Urban M."/>
            <person name="Waalwijk C."/>
            <person name="Ward T.J."/>
            <person name="Yao J."/>
            <person name="Birren B.W."/>
            <person name="Kistler H.C."/>
        </authorList>
    </citation>
    <scope>NUCLEOTIDE SEQUENCE [LARGE SCALE GENOMIC DNA]</scope>
    <source>
        <strain evidence="3">ATCC MYA-4620 / CBS 123657 / FGSC 9075 / NRRL 31084 / PH-1</strain>
        <strain evidence="2">PH-1 / ATCC MYA-4620 / FGSC 9075 / NRRL 31084</strain>
    </source>
</reference>
<dbReference type="RefSeq" id="XP_011328258.1">
    <property type="nucleotide sequence ID" value="XM_011329956.1"/>
</dbReference>
<dbReference type="eggNOG" id="ENOG502T5PD">
    <property type="taxonomic scope" value="Eukaryota"/>
</dbReference>
<proteinExistence type="predicted"/>